<feature type="domain" description="Nitroreductase" evidence="1">
    <location>
        <begin position="115"/>
        <end position="306"/>
    </location>
</feature>
<protein>
    <submittedName>
        <fullName evidence="2">Nitroreductase family protein</fullName>
    </submittedName>
</protein>
<accession>A0ABU2NFX5</accession>
<reference evidence="3" key="1">
    <citation type="submission" date="2023-07" db="EMBL/GenBank/DDBJ databases">
        <title>30 novel species of actinomycetes from the DSMZ collection.</title>
        <authorList>
            <person name="Nouioui I."/>
        </authorList>
    </citation>
    <scope>NUCLEOTIDE SEQUENCE [LARGE SCALE GENOMIC DNA]</scope>
    <source>
        <strain evidence="3">DSM 45834</strain>
    </source>
</reference>
<gene>
    <name evidence="2" type="ORF">RM445_25395</name>
</gene>
<dbReference type="NCBIfam" id="NF047509">
    <property type="entry name" value="Rv3131_FMN_oxido"/>
    <property type="match status" value="1"/>
</dbReference>
<proteinExistence type="predicted"/>
<dbReference type="InterPro" id="IPR029479">
    <property type="entry name" value="Nitroreductase"/>
</dbReference>
<organism evidence="2 3">
    <name type="scientific">Pseudonocardia charpentierae</name>
    <dbReference type="NCBI Taxonomy" id="3075545"/>
    <lineage>
        <taxon>Bacteria</taxon>
        <taxon>Bacillati</taxon>
        <taxon>Actinomycetota</taxon>
        <taxon>Actinomycetes</taxon>
        <taxon>Pseudonocardiales</taxon>
        <taxon>Pseudonocardiaceae</taxon>
        <taxon>Pseudonocardia</taxon>
    </lineage>
</organism>
<dbReference type="PANTHER" id="PTHR23026">
    <property type="entry name" value="NADPH NITROREDUCTASE"/>
    <property type="match status" value="1"/>
</dbReference>
<dbReference type="EMBL" id="JAVREJ010000022">
    <property type="protein sequence ID" value="MDT0352860.1"/>
    <property type="molecule type" value="Genomic_DNA"/>
</dbReference>
<evidence type="ECO:0000313" key="3">
    <source>
        <dbReference type="Proteomes" id="UP001183202"/>
    </source>
</evidence>
<dbReference type="RefSeq" id="WP_311559364.1">
    <property type="nucleotide sequence ID" value="NZ_JAVREJ010000022.1"/>
</dbReference>
<dbReference type="Gene3D" id="3.40.109.10">
    <property type="entry name" value="NADH Oxidase"/>
    <property type="match status" value="1"/>
</dbReference>
<dbReference type="PANTHER" id="PTHR23026:SF123">
    <property type="entry name" value="NAD(P)H NITROREDUCTASE RV3131-RELATED"/>
    <property type="match status" value="1"/>
</dbReference>
<keyword evidence="3" id="KW-1185">Reference proteome</keyword>
<dbReference type="SUPFAM" id="SSF55469">
    <property type="entry name" value="FMN-dependent nitroreductase-like"/>
    <property type="match status" value="2"/>
</dbReference>
<dbReference type="Pfam" id="PF00881">
    <property type="entry name" value="Nitroreductase"/>
    <property type="match status" value="1"/>
</dbReference>
<sequence length="329" mass="35950">MSRTADITAAVEHALRAPSVHNTQPWRWRIRTDTVELHADWDRQLIGTDPDRRDLVLSCGAALHHLVVALAARGLTAQVRRMPAGEDRGHLATVAVRSGRADALDADLFPAIDLRRTDRRRMSHRPVPAEHLQVLTDQARRTGSLLLPVAGAAMRQRLTATLTDAARRQEFAPGYAAELQQWTHRYARGRDGVSAACVAPAPIGHTGVSLLRRFPLARLAQPPRSSGHASADDAAELLVIVTVHDDPLDWLRAGEAASAVLLAATGLGLATTPLSQALEVDETRRALRWDVLRVPEHPQLVVRVGWPAAGAEELPVTPRRDLHSVLLRD</sequence>
<evidence type="ECO:0000259" key="1">
    <source>
        <dbReference type="Pfam" id="PF00881"/>
    </source>
</evidence>
<dbReference type="Proteomes" id="UP001183202">
    <property type="component" value="Unassembled WGS sequence"/>
</dbReference>
<name>A0ABU2NFX5_9PSEU</name>
<comment type="caution">
    <text evidence="2">The sequence shown here is derived from an EMBL/GenBank/DDBJ whole genome shotgun (WGS) entry which is preliminary data.</text>
</comment>
<dbReference type="InterPro" id="IPR000415">
    <property type="entry name" value="Nitroreductase-like"/>
</dbReference>
<dbReference type="InterPro" id="IPR050627">
    <property type="entry name" value="Nitroreductase/BluB"/>
</dbReference>
<evidence type="ECO:0000313" key="2">
    <source>
        <dbReference type="EMBL" id="MDT0352860.1"/>
    </source>
</evidence>